<name>A0A4U0WX51_9PEZI</name>
<keyword evidence="2" id="KW-1185">Reference proteome</keyword>
<reference evidence="1 2" key="1">
    <citation type="submission" date="2017-03" db="EMBL/GenBank/DDBJ databases">
        <title>Genomes of endolithic fungi from Antarctica.</title>
        <authorList>
            <person name="Coleine C."/>
            <person name="Masonjones S."/>
            <person name="Stajich J.E."/>
        </authorList>
    </citation>
    <scope>NUCLEOTIDE SEQUENCE [LARGE SCALE GENOMIC DNA]</scope>
    <source>
        <strain evidence="1 2">CCFEE 5184</strain>
    </source>
</reference>
<sequence length="591" mass="65809">MAAAAVPANQLVAFYLVRAQPQPADQPANQLYFDVALANNAPTATRYVPATTFRNDPPAVGNAGTLPAAFCNDRPNHDQVGTNGNPCTSTINPGLPVPPPPATANWAGAPFPGTYWHRVRCERLGAQPFFTDIKFDVLTPPGLPIASGGPVTQQELQDVAATATAPAVSAWRRFLTFLCQSCQFEEQALLQARRTQITNLLLIPGNLPNWQFFRPSPKGFPESTCTCLAWLEGPLNMVYCIDCRQHRACTRHDSRLMVRQQNDAWLRRTDRGPNGLKFAHKNKINDLNKRSRKAVQAWRLLDLPPELRVHIYGFLLPSRIRGAVFVQASGTGTSKAHHVSSYRPQRLGQVCRTIRAEMSGYVFRRSHSTAKYVHFLADDFNFSALEAYLSLVNRKSDGGLGGFKSAVVAPGVTPETPRTLIVHLALSKCWCEAPEMKHFTSWAKFVRNTANVSETEDIAEYRFEAVQHKELAASTMQLLTRTSHGHGKVWMDIGNAFLRWLRYDGSEKVEKWFAAQVLWKKELDAGFRYLREDYLNGMEEDGGEALRAPDNLQEEGAPPSSCYEAFESESRSIPMYKRTISLDVLISSSAG</sequence>
<dbReference type="AlphaFoldDB" id="A0A4U0WX51"/>
<comment type="caution">
    <text evidence="1">The sequence shown here is derived from an EMBL/GenBank/DDBJ whole genome shotgun (WGS) entry which is preliminary data.</text>
</comment>
<dbReference type="Proteomes" id="UP000309340">
    <property type="component" value="Unassembled WGS sequence"/>
</dbReference>
<dbReference type="EMBL" id="NAJQ01000515">
    <property type="protein sequence ID" value="TKA68340.1"/>
    <property type="molecule type" value="Genomic_DNA"/>
</dbReference>
<accession>A0A4U0WX51</accession>
<proteinExistence type="predicted"/>
<protein>
    <submittedName>
        <fullName evidence="1">Uncharacterized protein</fullName>
    </submittedName>
</protein>
<evidence type="ECO:0000313" key="2">
    <source>
        <dbReference type="Proteomes" id="UP000309340"/>
    </source>
</evidence>
<evidence type="ECO:0000313" key="1">
    <source>
        <dbReference type="EMBL" id="TKA68340.1"/>
    </source>
</evidence>
<organism evidence="1 2">
    <name type="scientific">Friedmanniomyces simplex</name>
    <dbReference type="NCBI Taxonomy" id="329884"/>
    <lineage>
        <taxon>Eukaryota</taxon>
        <taxon>Fungi</taxon>
        <taxon>Dikarya</taxon>
        <taxon>Ascomycota</taxon>
        <taxon>Pezizomycotina</taxon>
        <taxon>Dothideomycetes</taxon>
        <taxon>Dothideomycetidae</taxon>
        <taxon>Mycosphaerellales</taxon>
        <taxon>Teratosphaeriaceae</taxon>
        <taxon>Friedmanniomyces</taxon>
    </lineage>
</organism>
<gene>
    <name evidence="1" type="ORF">B0A55_09341</name>
</gene>